<sequence length="113" mass="12029">MSSRENLSEGTGHSRLWPILSKWPFSSPVSKLKKFDTHVVQSRMAFHRNTPEESGHAGSCGQNIPVALNYSGWPAYACSAPSSGLAAFRPTASGPPGHLLPGPGCCLLLGVQR</sequence>
<organism evidence="1">
    <name type="scientific">Culex pipiens</name>
    <name type="common">House mosquito</name>
    <dbReference type="NCBI Taxonomy" id="7175"/>
    <lineage>
        <taxon>Eukaryota</taxon>
        <taxon>Metazoa</taxon>
        <taxon>Ecdysozoa</taxon>
        <taxon>Arthropoda</taxon>
        <taxon>Hexapoda</taxon>
        <taxon>Insecta</taxon>
        <taxon>Pterygota</taxon>
        <taxon>Neoptera</taxon>
        <taxon>Endopterygota</taxon>
        <taxon>Diptera</taxon>
        <taxon>Nematocera</taxon>
        <taxon>Culicoidea</taxon>
        <taxon>Culicidae</taxon>
        <taxon>Culicinae</taxon>
        <taxon>Culicini</taxon>
        <taxon>Culex</taxon>
        <taxon>Culex</taxon>
    </lineage>
</organism>
<proteinExistence type="predicted"/>
<protein>
    <submittedName>
        <fullName evidence="1">(northern house mosquito) hypothetical protein</fullName>
    </submittedName>
</protein>
<name>A0A8D8FV97_CULPI</name>
<evidence type="ECO:0000313" key="1">
    <source>
        <dbReference type="EMBL" id="CAG6484380.1"/>
    </source>
</evidence>
<dbReference type="AlphaFoldDB" id="A0A8D8FV97"/>
<dbReference type="EMBL" id="HBUE01099115">
    <property type="protein sequence ID" value="CAG6484380.1"/>
    <property type="molecule type" value="Transcribed_RNA"/>
</dbReference>
<reference evidence="1" key="1">
    <citation type="submission" date="2021-05" db="EMBL/GenBank/DDBJ databases">
        <authorList>
            <person name="Alioto T."/>
            <person name="Alioto T."/>
            <person name="Gomez Garrido J."/>
        </authorList>
    </citation>
    <scope>NUCLEOTIDE SEQUENCE</scope>
</reference>
<accession>A0A8D8FV97</accession>